<feature type="region of interest" description="Disordered" evidence="13">
    <location>
        <begin position="256"/>
        <end position="282"/>
    </location>
</feature>
<evidence type="ECO:0000256" key="12">
    <source>
        <dbReference type="RuleBase" id="RU364017"/>
    </source>
</evidence>
<evidence type="ECO:0000256" key="4">
    <source>
        <dbReference type="ARBA" id="ARBA00022525"/>
    </source>
</evidence>
<dbReference type="Pfam" id="PF02128">
    <property type="entry name" value="Peptidase_M36"/>
    <property type="match status" value="1"/>
</dbReference>
<evidence type="ECO:0000256" key="2">
    <source>
        <dbReference type="ARBA" id="ARBA00004613"/>
    </source>
</evidence>
<keyword evidence="8 12" id="KW-0378">Hydrolase</keyword>
<evidence type="ECO:0000256" key="13">
    <source>
        <dbReference type="SAM" id="MobiDB-lite"/>
    </source>
</evidence>
<keyword evidence="7 12" id="KW-0732">Signal</keyword>
<keyword evidence="5 12" id="KW-0645">Protease</keyword>
<evidence type="ECO:0000256" key="5">
    <source>
        <dbReference type="ARBA" id="ARBA00022670"/>
    </source>
</evidence>
<organism evidence="15 16">
    <name type="scientific">Batrachochytrium salamandrivorans</name>
    <dbReference type="NCBI Taxonomy" id="1357716"/>
    <lineage>
        <taxon>Eukaryota</taxon>
        <taxon>Fungi</taxon>
        <taxon>Fungi incertae sedis</taxon>
        <taxon>Chytridiomycota</taxon>
        <taxon>Chytridiomycota incertae sedis</taxon>
        <taxon>Chytridiomycetes</taxon>
        <taxon>Rhizophydiales</taxon>
        <taxon>Rhizophydiales incertae sedis</taxon>
        <taxon>Batrachochytrium</taxon>
    </lineage>
</organism>
<comment type="cofactor">
    <cofactor evidence="1 12">
        <name>Zn(2+)</name>
        <dbReference type="ChEBI" id="CHEBI:29105"/>
    </cofactor>
</comment>
<evidence type="ECO:0000313" key="16">
    <source>
        <dbReference type="Proteomes" id="UP001648503"/>
    </source>
</evidence>
<dbReference type="InterPro" id="IPR001842">
    <property type="entry name" value="Peptidase_M36"/>
</dbReference>
<reference evidence="15 16" key="1">
    <citation type="submission" date="2021-02" db="EMBL/GenBank/DDBJ databases">
        <title>Variation within the Batrachochytrium salamandrivorans European outbreak.</title>
        <authorList>
            <person name="Kelly M."/>
            <person name="Pasmans F."/>
            <person name="Shea T.P."/>
            <person name="Munoz J.F."/>
            <person name="Carranza S."/>
            <person name="Cuomo C.A."/>
            <person name="Martel A."/>
        </authorList>
    </citation>
    <scope>NUCLEOTIDE SEQUENCE [LARGE SCALE GENOMIC DNA]</scope>
    <source>
        <strain evidence="15 16">AMFP18/2</strain>
    </source>
</reference>
<evidence type="ECO:0000256" key="6">
    <source>
        <dbReference type="ARBA" id="ARBA00022723"/>
    </source>
</evidence>
<feature type="chain" id="PRO_5044955873" description="Extracellular metalloproteinase" evidence="12">
    <location>
        <begin position="20"/>
        <end position="600"/>
    </location>
</feature>
<dbReference type="SUPFAM" id="SSF55486">
    <property type="entry name" value="Metalloproteases ('zincins'), catalytic domain"/>
    <property type="match status" value="1"/>
</dbReference>
<dbReference type="PANTHER" id="PTHR33478:SF1">
    <property type="entry name" value="EXTRACELLULAR METALLOPROTEINASE MEP"/>
    <property type="match status" value="1"/>
</dbReference>
<feature type="signal peptide" evidence="12">
    <location>
        <begin position="1"/>
        <end position="19"/>
    </location>
</feature>
<evidence type="ECO:0000256" key="3">
    <source>
        <dbReference type="ARBA" id="ARBA00006006"/>
    </source>
</evidence>
<evidence type="ECO:0000256" key="9">
    <source>
        <dbReference type="ARBA" id="ARBA00022833"/>
    </source>
</evidence>
<evidence type="ECO:0000256" key="10">
    <source>
        <dbReference type="ARBA" id="ARBA00023049"/>
    </source>
</evidence>
<name>A0ABQ8EW30_9FUNG</name>
<evidence type="ECO:0000256" key="8">
    <source>
        <dbReference type="ARBA" id="ARBA00022801"/>
    </source>
</evidence>
<dbReference type="EC" id="3.4.24.-" evidence="12"/>
<feature type="domain" description="FTP" evidence="14">
    <location>
        <begin position="86"/>
        <end position="134"/>
    </location>
</feature>
<keyword evidence="9 12" id="KW-0862">Zinc</keyword>
<dbReference type="InterPro" id="IPR011096">
    <property type="entry name" value="FTP_domain"/>
</dbReference>
<dbReference type="InterPro" id="IPR050371">
    <property type="entry name" value="Fungal_virulence_M36"/>
</dbReference>
<evidence type="ECO:0000313" key="15">
    <source>
        <dbReference type="EMBL" id="KAH6587636.1"/>
    </source>
</evidence>
<dbReference type="PRINTS" id="PR00999">
    <property type="entry name" value="FUNGALYSIN"/>
</dbReference>
<dbReference type="EMBL" id="JAFCIX010000555">
    <property type="protein sequence ID" value="KAH6587636.1"/>
    <property type="molecule type" value="Genomic_DNA"/>
</dbReference>
<evidence type="ECO:0000259" key="14">
    <source>
        <dbReference type="Pfam" id="PF07504"/>
    </source>
</evidence>
<feature type="compositionally biased region" description="Polar residues" evidence="13">
    <location>
        <begin position="266"/>
        <end position="282"/>
    </location>
</feature>
<comment type="similarity">
    <text evidence="3 12">Belongs to the peptidase M36 family.</text>
</comment>
<dbReference type="CDD" id="cd09596">
    <property type="entry name" value="M36"/>
    <property type="match status" value="1"/>
</dbReference>
<keyword evidence="11 12" id="KW-0865">Zymogen</keyword>
<evidence type="ECO:0000256" key="7">
    <source>
        <dbReference type="ARBA" id="ARBA00022729"/>
    </source>
</evidence>
<accession>A0ABQ8EW30</accession>
<dbReference type="Pfam" id="PF07504">
    <property type="entry name" value="FTP"/>
    <property type="match status" value="1"/>
</dbReference>
<sequence>MFGPALTLVLALVSSAVIAVPIVNNVYKRAAASLDPSSTELPFYFPESVYESIPHSGAASSPSSEKDDVKAATDFISNRLSLGESDFKVFDSYTDSFGIGHVYGAHMINGARIANHQAAAHVKNGEVAFFSSSFGTDQHLAKRDLIISEPKATVDFAKASAIASAQLKIPVYSEFEHTLEYVAQSDGNVVYAYTFQLRDNPLTRWVQVWCDTTTGKVVQTVDFANKATYKIIPIPRRDPSEGFAIVFDPEVIDSSPNGWTDGKATEGNNVITSNPTGRTTPSIRNGVFHTRFDSTKPPGTVENTAAAAVNLFYITNVMHDISYQYGFTESAGNFQTNNFGKGGQGNDAVAVNDFYPSAGTNNAEFFAPADGQPGEMRMYRSTKTTPNRSSGLDNSIIIHEYAHGISLRLTGGPAISGCLSSVEAGGLGEGWADIMAMMVLAKKSDTATTRISIGAYVRNNPKGIRLQPYTTDMRVNSLTYGSLETRRREVHRIGEVWATMLWDVYWNLVTKHGFSKNLYDASQSEGNIVAMKIIIGGMVIQQCNPTFLAARDAIISADKLHYNGAHKCEIYKGFGNRGLGLGATRIRIDDFSIPPECERR</sequence>
<comment type="subcellular location">
    <subcellularLocation>
        <location evidence="2 12">Secreted</location>
    </subcellularLocation>
</comment>
<dbReference type="Gene3D" id="1.10.390.10">
    <property type="entry name" value="Neutral Protease Domain 2"/>
    <property type="match status" value="1"/>
</dbReference>
<evidence type="ECO:0000256" key="11">
    <source>
        <dbReference type="ARBA" id="ARBA00023145"/>
    </source>
</evidence>
<gene>
    <name evidence="15" type="ORF">BASA50_011240</name>
</gene>
<evidence type="ECO:0000256" key="1">
    <source>
        <dbReference type="ARBA" id="ARBA00001947"/>
    </source>
</evidence>
<dbReference type="PANTHER" id="PTHR33478">
    <property type="entry name" value="EXTRACELLULAR METALLOPROTEINASE MEP"/>
    <property type="match status" value="1"/>
</dbReference>
<proteinExistence type="inferred from homology"/>
<keyword evidence="16" id="KW-1185">Reference proteome</keyword>
<dbReference type="InterPro" id="IPR027268">
    <property type="entry name" value="Peptidase_M4/M1_CTD_sf"/>
</dbReference>
<keyword evidence="4 12" id="KW-0964">Secreted</keyword>
<dbReference type="Proteomes" id="UP001648503">
    <property type="component" value="Unassembled WGS sequence"/>
</dbReference>
<keyword evidence="10 12" id="KW-0482">Metalloprotease</keyword>
<protein>
    <recommendedName>
        <fullName evidence="12">Extracellular metalloproteinase</fullName>
        <ecNumber evidence="12">3.4.24.-</ecNumber>
    </recommendedName>
    <alternativeName>
        <fullName evidence="12">Fungalysin</fullName>
    </alternativeName>
</protein>
<comment type="caution">
    <text evidence="15">The sequence shown here is derived from an EMBL/GenBank/DDBJ whole genome shotgun (WGS) entry which is preliminary data.</text>
</comment>
<dbReference type="Gene3D" id="3.10.170.10">
    <property type="match status" value="1"/>
</dbReference>
<keyword evidence="6 12" id="KW-0479">Metal-binding</keyword>